<feature type="non-terminal residue" evidence="1">
    <location>
        <position position="1"/>
    </location>
</feature>
<name>X0WUB5_9ZZZZ</name>
<accession>X0WUB5</accession>
<organism evidence="1">
    <name type="scientific">marine sediment metagenome</name>
    <dbReference type="NCBI Taxonomy" id="412755"/>
    <lineage>
        <taxon>unclassified sequences</taxon>
        <taxon>metagenomes</taxon>
        <taxon>ecological metagenomes</taxon>
    </lineage>
</organism>
<comment type="caution">
    <text evidence="1">The sequence shown here is derived from an EMBL/GenBank/DDBJ whole genome shotgun (WGS) entry which is preliminary data.</text>
</comment>
<dbReference type="EMBL" id="BARS01045573">
    <property type="protein sequence ID" value="GAG34240.1"/>
    <property type="molecule type" value="Genomic_DNA"/>
</dbReference>
<sequence length="247" mass="26278">IRGSLDQPVLNGELQVAGPVFGSFSCERLAGRFSLERSILSLSALEAWSGSRKYAADGRIDLGQGTMDINMDVVRGDLAGMLGLANVRLPWPTEGVVTGSARVSGKLSAPTWRSVMHLDEGSLGEVAVAGEVDLSSDGRSTTVNRLSLAVGPGTLFATGHLSAEEFVVDVEGKALPLSDLAKLAGYREEVRGQADLHLFLDRAGHSMRGDFRLEIGPGASWAQIPLDRIIAEGAVKDRNVWLNQAEL</sequence>
<evidence type="ECO:0008006" key="2">
    <source>
        <dbReference type="Google" id="ProtNLM"/>
    </source>
</evidence>
<protein>
    <recommendedName>
        <fullName evidence="2">AsmA-like C-terminal domain-containing protein</fullName>
    </recommendedName>
</protein>
<gene>
    <name evidence="1" type="ORF">S01H1_68708</name>
</gene>
<dbReference type="AlphaFoldDB" id="X0WUB5"/>
<reference evidence="1" key="1">
    <citation type="journal article" date="2014" name="Front. Microbiol.">
        <title>High frequency of phylogenetically diverse reductive dehalogenase-homologous genes in deep subseafloor sedimentary metagenomes.</title>
        <authorList>
            <person name="Kawai M."/>
            <person name="Futagami T."/>
            <person name="Toyoda A."/>
            <person name="Takaki Y."/>
            <person name="Nishi S."/>
            <person name="Hori S."/>
            <person name="Arai W."/>
            <person name="Tsubouchi T."/>
            <person name="Morono Y."/>
            <person name="Uchiyama I."/>
            <person name="Ito T."/>
            <person name="Fujiyama A."/>
            <person name="Inagaki F."/>
            <person name="Takami H."/>
        </authorList>
    </citation>
    <scope>NUCLEOTIDE SEQUENCE</scope>
    <source>
        <strain evidence="1">Expedition CK06-06</strain>
    </source>
</reference>
<feature type="non-terminal residue" evidence="1">
    <location>
        <position position="247"/>
    </location>
</feature>
<proteinExistence type="predicted"/>
<evidence type="ECO:0000313" key="1">
    <source>
        <dbReference type="EMBL" id="GAG34240.1"/>
    </source>
</evidence>